<reference evidence="1" key="1">
    <citation type="submission" date="2022-11" db="EMBL/GenBank/DDBJ databases">
        <title>Marilongibacter aestuarii gen. nov., sp. nov., isolated from tidal flat sediment.</title>
        <authorList>
            <person name="Jiayan W."/>
        </authorList>
    </citation>
    <scope>NUCLEOTIDE SEQUENCE</scope>
    <source>
        <strain evidence="1">Z1-6</strain>
    </source>
</reference>
<dbReference type="EMBL" id="JAPOHD010000008">
    <property type="protein sequence ID" value="MCY1719579.1"/>
    <property type="molecule type" value="Genomic_DNA"/>
</dbReference>
<dbReference type="AlphaFoldDB" id="A0A9X3J3Q0"/>
<organism evidence="1 2">
    <name type="scientific">Draconibacterium aestuarii</name>
    <dbReference type="NCBI Taxonomy" id="2998507"/>
    <lineage>
        <taxon>Bacteria</taxon>
        <taxon>Pseudomonadati</taxon>
        <taxon>Bacteroidota</taxon>
        <taxon>Bacteroidia</taxon>
        <taxon>Marinilabiliales</taxon>
        <taxon>Prolixibacteraceae</taxon>
        <taxon>Draconibacterium</taxon>
    </lineage>
</organism>
<evidence type="ECO:0000313" key="2">
    <source>
        <dbReference type="Proteomes" id="UP001145087"/>
    </source>
</evidence>
<sequence>MDLVRLKIQSELDGEPMHYNVTVSKKVAENFAKIMKENPELPQPEALGKAKEVAKVG</sequence>
<accession>A0A9X3J3Q0</accession>
<gene>
    <name evidence="1" type="ORF">OU798_04460</name>
</gene>
<dbReference type="RefSeq" id="WP_343331917.1">
    <property type="nucleotide sequence ID" value="NZ_JAPOHD010000008.1"/>
</dbReference>
<comment type="caution">
    <text evidence="1">The sequence shown here is derived from an EMBL/GenBank/DDBJ whole genome shotgun (WGS) entry which is preliminary data.</text>
</comment>
<proteinExistence type="predicted"/>
<dbReference type="Proteomes" id="UP001145087">
    <property type="component" value="Unassembled WGS sequence"/>
</dbReference>
<protein>
    <submittedName>
        <fullName evidence="1">Uncharacterized protein</fullName>
    </submittedName>
</protein>
<keyword evidence="2" id="KW-1185">Reference proteome</keyword>
<name>A0A9X3J3Q0_9BACT</name>
<evidence type="ECO:0000313" key="1">
    <source>
        <dbReference type="EMBL" id="MCY1719579.1"/>
    </source>
</evidence>